<comment type="similarity">
    <text evidence="7">Belongs to the binding-protein-dependent transport system permease family.</text>
</comment>
<dbReference type="GeneID" id="95334651"/>
<dbReference type="PROSITE" id="PS50928">
    <property type="entry name" value="ABC_TM1"/>
    <property type="match status" value="1"/>
</dbReference>
<proteinExistence type="inferred from homology"/>
<feature type="transmembrane region" description="Helical" evidence="7">
    <location>
        <begin position="94"/>
        <end position="116"/>
    </location>
</feature>
<dbReference type="InterPro" id="IPR035906">
    <property type="entry name" value="MetI-like_sf"/>
</dbReference>
<keyword evidence="10" id="KW-1185">Reference proteome</keyword>
<keyword evidence="4 7" id="KW-0812">Transmembrane</keyword>
<dbReference type="Gene3D" id="1.10.3720.10">
    <property type="entry name" value="MetI-like"/>
    <property type="match status" value="1"/>
</dbReference>
<organism evidence="9 10">
    <name type="scientific">Chromohalobacter israelensis (strain ATCC BAA-138 / DSM 3043 / CIP 106854 / NCIMB 13768 / 1H11)</name>
    <name type="common">Chromohalobacter salexigens</name>
    <dbReference type="NCBI Taxonomy" id="290398"/>
    <lineage>
        <taxon>Bacteria</taxon>
        <taxon>Pseudomonadati</taxon>
        <taxon>Pseudomonadota</taxon>
        <taxon>Gammaproteobacteria</taxon>
        <taxon>Oceanospirillales</taxon>
        <taxon>Halomonadaceae</taxon>
        <taxon>Chromohalobacter</taxon>
    </lineage>
</organism>
<comment type="subcellular location">
    <subcellularLocation>
        <location evidence="1 7">Cell membrane</location>
        <topology evidence="1 7">Multi-pass membrane protein</topology>
    </subcellularLocation>
</comment>
<reference evidence="9 10" key="1">
    <citation type="journal article" date="2011" name="Stand. Genomic Sci.">
        <title>Complete genome sequence of the halophilic and highly halotolerant Chromohalobacter salexigens type strain (1H11(T)).</title>
        <authorList>
            <person name="Copeland A."/>
            <person name="O'Connor K."/>
            <person name="Lucas S."/>
            <person name="Lapidus A."/>
            <person name="Berry K.W."/>
            <person name="Detter J.C."/>
            <person name="Del Rio T.G."/>
            <person name="Hammon N."/>
            <person name="Dalin E."/>
            <person name="Tice H."/>
            <person name="Pitluck S."/>
            <person name="Bruce D."/>
            <person name="Goodwin L."/>
            <person name="Han C."/>
            <person name="Tapia R."/>
            <person name="Saunders E."/>
            <person name="Schmutz J."/>
            <person name="Brettin T."/>
            <person name="Larimer F."/>
            <person name="Land M."/>
            <person name="Hauser L."/>
            <person name="Vargas C."/>
            <person name="Nieto J.J."/>
            <person name="Kyrpides N.C."/>
            <person name="Ivanova N."/>
            <person name="Goker M."/>
            <person name="Klenk H.P."/>
            <person name="Csonka L.N."/>
            <person name="Woyke T."/>
        </authorList>
    </citation>
    <scope>NUCLEOTIDE SEQUENCE [LARGE SCALE GENOMIC DNA]</scope>
    <source>
        <strain evidence="10">ATCC BAA-138 / DSM 3043 / CIP 106854 / NCIMB 13768 / 1H11</strain>
    </source>
</reference>
<gene>
    <name evidence="9" type="ordered locus">Csal_1933</name>
</gene>
<feature type="domain" description="ABC transmembrane type-1" evidence="8">
    <location>
        <begin position="56"/>
        <end position="236"/>
    </location>
</feature>
<keyword evidence="3" id="KW-1003">Cell membrane</keyword>
<dbReference type="EMBL" id="CP000285">
    <property type="protein sequence ID" value="ABE59285.1"/>
    <property type="molecule type" value="Genomic_DNA"/>
</dbReference>
<feature type="transmembrane region" description="Helical" evidence="7">
    <location>
        <begin position="51"/>
        <end position="82"/>
    </location>
</feature>
<dbReference type="PANTHER" id="PTHR30151:SF20">
    <property type="entry name" value="ABC TRANSPORTER PERMEASE PROTEIN HI_0355-RELATED"/>
    <property type="match status" value="1"/>
</dbReference>
<evidence type="ECO:0000256" key="4">
    <source>
        <dbReference type="ARBA" id="ARBA00022692"/>
    </source>
</evidence>
<dbReference type="InterPro" id="IPR000515">
    <property type="entry name" value="MetI-like"/>
</dbReference>
<evidence type="ECO:0000256" key="6">
    <source>
        <dbReference type="ARBA" id="ARBA00023136"/>
    </source>
</evidence>
<dbReference type="eggNOG" id="COG0600">
    <property type="taxonomic scope" value="Bacteria"/>
</dbReference>
<feature type="transmembrane region" description="Helical" evidence="7">
    <location>
        <begin position="217"/>
        <end position="236"/>
    </location>
</feature>
<keyword evidence="6 7" id="KW-0472">Membrane</keyword>
<dbReference type="OrthoDB" id="8138334at2"/>
<evidence type="ECO:0000256" key="5">
    <source>
        <dbReference type="ARBA" id="ARBA00022989"/>
    </source>
</evidence>
<evidence type="ECO:0000256" key="7">
    <source>
        <dbReference type="RuleBase" id="RU363032"/>
    </source>
</evidence>
<dbReference type="RefSeq" id="WP_011507231.1">
    <property type="nucleotide sequence ID" value="NC_007963.1"/>
</dbReference>
<evidence type="ECO:0000313" key="10">
    <source>
        <dbReference type="Proteomes" id="UP000000239"/>
    </source>
</evidence>
<evidence type="ECO:0000313" key="9">
    <source>
        <dbReference type="EMBL" id="ABE59285.1"/>
    </source>
</evidence>
<dbReference type="SUPFAM" id="SSF161098">
    <property type="entry name" value="MetI-like"/>
    <property type="match status" value="1"/>
</dbReference>
<sequence length="255" mass="27534">MTLLKRLWPAMLGLVALLGLWQGLVVATGVPGYVLPSPLAVVQALAAHHQLLWHHTGITVIEIVAGLFIGCLSGLLTALALARFHGLRRTLLPILLISQAIPLFALAPILMLWLGYGMTAKIVMATLIIYFPVASTCYDGLRQTPQGWLDLAQTLGADRRRRLLRIQLPAALPALASGMRMAASAAPIGAVIGEWVGSSQGLGYLMLNANARMQVDLMFAALLILVTFGVALYFAMDALMRHLMPWHEDRTSAQG</sequence>
<dbReference type="HOGENOM" id="CLU_046113_2_1_6"/>
<dbReference type="PANTHER" id="PTHR30151">
    <property type="entry name" value="ALKANE SULFONATE ABC TRANSPORTER-RELATED, MEMBRANE SUBUNIT"/>
    <property type="match status" value="1"/>
</dbReference>
<evidence type="ECO:0000259" key="8">
    <source>
        <dbReference type="PROSITE" id="PS50928"/>
    </source>
</evidence>
<dbReference type="Proteomes" id="UP000000239">
    <property type="component" value="Chromosome"/>
</dbReference>
<evidence type="ECO:0000256" key="3">
    <source>
        <dbReference type="ARBA" id="ARBA00022475"/>
    </source>
</evidence>
<name>Q1QW73_CHRI1</name>
<dbReference type="Pfam" id="PF00528">
    <property type="entry name" value="BPD_transp_1"/>
    <property type="match status" value="1"/>
</dbReference>
<accession>Q1QW73</accession>
<dbReference type="AlphaFoldDB" id="Q1QW73"/>
<dbReference type="CDD" id="cd06261">
    <property type="entry name" value="TM_PBP2"/>
    <property type="match status" value="1"/>
</dbReference>
<dbReference type="GO" id="GO:0005886">
    <property type="term" value="C:plasma membrane"/>
    <property type="evidence" value="ECO:0007669"/>
    <property type="project" value="UniProtKB-SubCell"/>
</dbReference>
<protein>
    <submittedName>
        <fullName evidence="9">Binding-protein-dependent transport systems inner membrane component</fullName>
    </submittedName>
</protein>
<keyword evidence="5 7" id="KW-1133">Transmembrane helix</keyword>
<feature type="transmembrane region" description="Helical" evidence="7">
    <location>
        <begin position="122"/>
        <end position="141"/>
    </location>
</feature>
<evidence type="ECO:0000256" key="2">
    <source>
        <dbReference type="ARBA" id="ARBA00022448"/>
    </source>
</evidence>
<dbReference type="KEGG" id="csa:Csal_1933"/>
<dbReference type="STRING" id="290398.Csal_1933"/>
<evidence type="ECO:0000256" key="1">
    <source>
        <dbReference type="ARBA" id="ARBA00004651"/>
    </source>
</evidence>
<dbReference type="GO" id="GO:0055085">
    <property type="term" value="P:transmembrane transport"/>
    <property type="evidence" value="ECO:0007669"/>
    <property type="project" value="InterPro"/>
</dbReference>
<keyword evidence="2 7" id="KW-0813">Transport</keyword>